<feature type="domain" description="Methyltransferase" evidence="4">
    <location>
        <begin position="57"/>
        <end position="152"/>
    </location>
</feature>
<dbReference type="InterPro" id="IPR029063">
    <property type="entry name" value="SAM-dependent_MTases_sf"/>
</dbReference>
<dbReference type="Gene3D" id="3.40.50.150">
    <property type="entry name" value="Vaccinia Virus protein VP39"/>
    <property type="match status" value="1"/>
</dbReference>
<comment type="caution">
    <text evidence="5">The sequence shown here is derived from an EMBL/GenBank/DDBJ whole genome shotgun (WGS) entry which is preliminary data.</text>
</comment>
<accession>A0ABP6CBH2</accession>
<dbReference type="Proteomes" id="UP001501509">
    <property type="component" value="Unassembled WGS sequence"/>
</dbReference>
<keyword evidence="6" id="KW-1185">Reference proteome</keyword>
<dbReference type="CDD" id="cd02440">
    <property type="entry name" value="AdoMet_MTases"/>
    <property type="match status" value="1"/>
</dbReference>
<sequence>MIMATMDSGGRLELDASDFDAMYRQSDELGIGAVWDIGRVQPQVRRWHEEGLITGPVLDAGCGAGSISVWLARHGYQVTAVDYSTVALEKARDRARAAGVKVTWARQDATRLTLPDHEPFATALDAALYHCLPQSASREQYLDCLHRVTRPDARLLMMCFADTAPPAMPGPSRISREELHTVLPRHGWTIESLQPADYLTHWTPDLLKKSAAAADIDLDASTLPIGDDGYVPIPVWTVVAHRVTRR</sequence>
<dbReference type="SUPFAM" id="SSF53335">
    <property type="entry name" value="S-adenosyl-L-methionine-dependent methyltransferases"/>
    <property type="match status" value="1"/>
</dbReference>
<keyword evidence="2" id="KW-0808">Transferase</keyword>
<dbReference type="PANTHER" id="PTHR43464">
    <property type="entry name" value="METHYLTRANSFERASE"/>
    <property type="match status" value="1"/>
</dbReference>
<evidence type="ECO:0000256" key="1">
    <source>
        <dbReference type="ARBA" id="ARBA00022603"/>
    </source>
</evidence>
<evidence type="ECO:0000313" key="6">
    <source>
        <dbReference type="Proteomes" id="UP001501509"/>
    </source>
</evidence>
<dbReference type="InterPro" id="IPR041698">
    <property type="entry name" value="Methyltransf_25"/>
</dbReference>
<evidence type="ECO:0000259" key="4">
    <source>
        <dbReference type="Pfam" id="PF13649"/>
    </source>
</evidence>
<evidence type="ECO:0000256" key="3">
    <source>
        <dbReference type="ARBA" id="ARBA00022691"/>
    </source>
</evidence>
<dbReference type="EMBL" id="BAAATD010000007">
    <property type="protein sequence ID" value="GAA2611981.1"/>
    <property type="molecule type" value="Genomic_DNA"/>
</dbReference>
<dbReference type="GO" id="GO:0008168">
    <property type="term" value="F:methyltransferase activity"/>
    <property type="evidence" value="ECO:0007669"/>
    <property type="project" value="UniProtKB-KW"/>
</dbReference>
<dbReference type="PANTHER" id="PTHR43464:SF19">
    <property type="entry name" value="UBIQUINONE BIOSYNTHESIS O-METHYLTRANSFERASE, MITOCHONDRIAL"/>
    <property type="match status" value="1"/>
</dbReference>
<protein>
    <submittedName>
        <fullName evidence="5">Class I SAM-dependent methyltransferase</fullName>
    </submittedName>
</protein>
<evidence type="ECO:0000256" key="2">
    <source>
        <dbReference type="ARBA" id="ARBA00022679"/>
    </source>
</evidence>
<dbReference type="Pfam" id="PF13649">
    <property type="entry name" value="Methyltransf_25"/>
    <property type="match status" value="1"/>
</dbReference>
<proteinExistence type="predicted"/>
<evidence type="ECO:0000313" key="5">
    <source>
        <dbReference type="EMBL" id="GAA2611981.1"/>
    </source>
</evidence>
<keyword evidence="1 5" id="KW-0489">Methyltransferase</keyword>
<dbReference type="GO" id="GO:0032259">
    <property type="term" value="P:methylation"/>
    <property type="evidence" value="ECO:0007669"/>
    <property type="project" value="UniProtKB-KW"/>
</dbReference>
<gene>
    <name evidence="5" type="ORF">GCM10010411_53300</name>
</gene>
<name>A0ABP6CBH2_9ACTN</name>
<organism evidence="5 6">
    <name type="scientific">Actinomadura fulvescens</name>
    <dbReference type="NCBI Taxonomy" id="46160"/>
    <lineage>
        <taxon>Bacteria</taxon>
        <taxon>Bacillati</taxon>
        <taxon>Actinomycetota</taxon>
        <taxon>Actinomycetes</taxon>
        <taxon>Streptosporangiales</taxon>
        <taxon>Thermomonosporaceae</taxon>
        <taxon>Actinomadura</taxon>
    </lineage>
</organism>
<keyword evidence="3" id="KW-0949">S-adenosyl-L-methionine</keyword>
<reference evidence="6" key="1">
    <citation type="journal article" date="2019" name="Int. J. Syst. Evol. Microbiol.">
        <title>The Global Catalogue of Microorganisms (GCM) 10K type strain sequencing project: providing services to taxonomists for standard genome sequencing and annotation.</title>
        <authorList>
            <consortium name="The Broad Institute Genomics Platform"/>
            <consortium name="The Broad Institute Genome Sequencing Center for Infectious Disease"/>
            <person name="Wu L."/>
            <person name="Ma J."/>
        </authorList>
    </citation>
    <scope>NUCLEOTIDE SEQUENCE [LARGE SCALE GENOMIC DNA]</scope>
    <source>
        <strain evidence="6">JCM 6833</strain>
    </source>
</reference>